<dbReference type="AlphaFoldDB" id="A0A3M7RRU2"/>
<protein>
    <submittedName>
        <fullName evidence="1">Uncharacterized protein</fullName>
    </submittedName>
</protein>
<keyword evidence="2" id="KW-1185">Reference proteome</keyword>
<evidence type="ECO:0000313" key="2">
    <source>
        <dbReference type="Proteomes" id="UP000276133"/>
    </source>
</evidence>
<reference evidence="1 2" key="1">
    <citation type="journal article" date="2018" name="Sci. Rep.">
        <title>Genomic signatures of local adaptation to the degree of environmental predictability in rotifers.</title>
        <authorList>
            <person name="Franch-Gras L."/>
            <person name="Hahn C."/>
            <person name="Garcia-Roger E.M."/>
            <person name="Carmona M.J."/>
            <person name="Serra M."/>
            <person name="Gomez A."/>
        </authorList>
    </citation>
    <scope>NUCLEOTIDE SEQUENCE [LARGE SCALE GENOMIC DNA]</scope>
    <source>
        <strain evidence="1">HYR1</strain>
    </source>
</reference>
<evidence type="ECO:0000313" key="1">
    <source>
        <dbReference type="EMBL" id="RNA26057.1"/>
    </source>
</evidence>
<dbReference type="Proteomes" id="UP000276133">
    <property type="component" value="Unassembled WGS sequence"/>
</dbReference>
<name>A0A3M7RRU2_BRAPC</name>
<gene>
    <name evidence="1" type="ORF">BpHYR1_030322</name>
</gene>
<organism evidence="1 2">
    <name type="scientific">Brachionus plicatilis</name>
    <name type="common">Marine rotifer</name>
    <name type="synonym">Brachionus muelleri</name>
    <dbReference type="NCBI Taxonomy" id="10195"/>
    <lineage>
        <taxon>Eukaryota</taxon>
        <taxon>Metazoa</taxon>
        <taxon>Spiralia</taxon>
        <taxon>Gnathifera</taxon>
        <taxon>Rotifera</taxon>
        <taxon>Eurotatoria</taxon>
        <taxon>Monogononta</taxon>
        <taxon>Pseudotrocha</taxon>
        <taxon>Ploima</taxon>
        <taxon>Brachionidae</taxon>
        <taxon>Brachionus</taxon>
    </lineage>
</organism>
<accession>A0A3M7RRU2</accession>
<dbReference type="EMBL" id="REGN01002809">
    <property type="protein sequence ID" value="RNA26057.1"/>
    <property type="molecule type" value="Genomic_DNA"/>
</dbReference>
<proteinExistence type="predicted"/>
<comment type="caution">
    <text evidence="1">The sequence shown here is derived from an EMBL/GenBank/DDBJ whole genome shotgun (WGS) entry which is preliminary data.</text>
</comment>
<sequence>MSSQYAMIDKLRPFKQAPILRLSTTSSFLANIKCLSIIRNFAKFITKNNILIYNKIIQKSFAKRFLNY</sequence>